<dbReference type="InterPro" id="IPR029063">
    <property type="entry name" value="SAM-dependent_MTases_sf"/>
</dbReference>
<evidence type="ECO:0000313" key="3">
    <source>
        <dbReference type="Proteomes" id="UP000068164"/>
    </source>
</evidence>
<comment type="caution">
    <text evidence="2">The sequence shown here is derived from an EMBL/GenBank/DDBJ whole genome shotgun (WGS) entry which is preliminary data.</text>
</comment>
<reference evidence="2 3" key="1">
    <citation type="submission" date="2015-11" db="EMBL/GenBank/DDBJ databases">
        <title>Draft Genome Sequence of the Strain BR 10423 (Rhizobium sp.) isolated from nodules of Mimosa pudica.</title>
        <authorList>
            <person name="Barauna A.C."/>
            <person name="Zilli J.E."/>
            <person name="Simoes-Araujo J.L."/>
            <person name="Reis V.M."/>
            <person name="James E.K."/>
            <person name="Reis F.B.Jr."/>
            <person name="Rouws L.F."/>
            <person name="Passos S.R."/>
            <person name="Gois S.R."/>
        </authorList>
    </citation>
    <scope>NUCLEOTIDE SEQUENCE [LARGE SCALE GENOMIC DNA]</scope>
    <source>
        <strain evidence="2 3">BR10423</strain>
    </source>
</reference>
<dbReference type="SUPFAM" id="SSF53335">
    <property type="entry name" value="S-adenosyl-L-methionine-dependent methyltransferases"/>
    <property type="match status" value="1"/>
</dbReference>
<evidence type="ECO:0000313" key="2">
    <source>
        <dbReference type="EMBL" id="KWV48690.1"/>
    </source>
</evidence>
<dbReference type="EMBL" id="LNCD01000096">
    <property type="protein sequence ID" value="KWV48690.1"/>
    <property type="molecule type" value="Genomic_DNA"/>
</dbReference>
<dbReference type="OrthoDB" id="9784823at2"/>
<dbReference type="RefSeq" id="WP_062371854.1">
    <property type="nucleotide sequence ID" value="NZ_LNCD01000096.1"/>
</dbReference>
<dbReference type="Proteomes" id="UP000068164">
    <property type="component" value="Unassembled WGS sequence"/>
</dbReference>
<dbReference type="AlphaFoldDB" id="A0A109JGT4"/>
<proteinExistence type="predicted"/>
<protein>
    <submittedName>
        <fullName evidence="2">Uncharacterized protein</fullName>
    </submittedName>
</protein>
<keyword evidence="3" id="KW-1185">Reference proteome</keyword>
<organism evidence="2 3">
    <name type="scientific">Rhizobium altiplani</name>
    <dbReference type="NCBI Taxonomy" id="1864509"/>
    <lineage>
        <taxon>Bacteria</taxon>
        <taxon>Pseudomonadati</taxon>
        <taxon>Pseudomonadota</taxon>
        <taxon>Alphaproteobacteria</taxon>
        <taxon>Hyphomicrobiales</taxon>
        <taxon>Rhizobiaceae</taxon>
        <taxon>Rhizobium/Agrobacterium group</taxon>
        <taxon>Rhizobium</taxon>
    </lineage>
</organism>
<feature type="region of interest" description="Disordered" evidence="1">
    <location>
        <begin position="79"/>
        <end position="114"/>
    </location>
</feature>
<accession>A0A109JGT4</accession>
<name>A0A109JGT4_9HYPH</name>
<gene>
    <name evidence="2" type="ORF">AS026_12000</name>
</gene>
<sequence>MIVALAQAIRDAGFNYQQRLHVTAVDIDRRAVHMAYIQFSLLHIPATVLVGDSLAMRFHEEWHTLAHVIGGWNAKLRRAEREGKGRAPTPSPEATGIDVAQPVRSRTAEPKAPAFDVEKTGQLRLF</sequence>
<evidence type="ECO:0000256" key="1">
    <source>
        <dbReference type="SAM" id="MobiDB-lite"/>
    </source>
</evidence>